<sequence length="344" mass="39317">MSYFRNVKPQLDNLLEMFSRNERWLITINADPDAMGSAMALKRILSHRVADVDIARVNEITRPDNLAMVRLLRIPMVKLTPQVTAQYDKFAIVDSQPHHHPLFSELDYSIVIDHHPLNDDFPVTAEYKEILPGYGSNSTILTEYLYQLKIRPGKLLATALMYGIKTDTNDFERNFNEIDIRAFKYLSKYANHPLLSRIARSEMHYDWLDYFSRAITGIHKVGSGQYAFVGVVDNPDALVVIADFFMRVHEMRWVAVCGVYQDKAIVIFRGDGVNRDLGRFAYCQFSDIGSAGGHKALARAEIPIEELCGKDVEMFIFKRLVSPTRSRLVKCAKPAEDDIETMCE</sequence>
<dbReference type="AlphaFoldDB" id="A0A8G2CAX2"/>
<evidence type="ECO:0000313" key="3">
    <source>
        <dbReference type="EMBL" id="SHJ41311.1"/>
    </source>
</evidence>
<name>A0A8G2CAX2_9BACT</name>
<dbReference type="RefSeq" id="WP_020001079.1">
    <property type="nucleotide sequence ID" value="NZ_CP192217.1"/>
</dbReference>
<dbReference type="EMBL" id="FQZR01000005">
    <property type="protein sequence ID" value="SHJ41311.1"/>
    <property type="molecule type" value="Genomic_DNA"/>
</dbReference>
<evidence type="ECO:0000313" key="2">
    <source>
        <dbReference type="EMBL" id="MEZ6852676.1"/>
    </source>
</evidence>
<evidence type="ECO:0000313" key="4">
    <source>
        <dbReference type="Proteomes" id="UP000184001"/>
    </source>
</evidence>
<dbReference type="Proteomes" id="UP001568358">
    <property type="component" value="Unassembled WGS sequence"/>
</dbReference>
<dbReference type="InterPro" id="IPR051319">
    <property type="entry name" value="Oligoribo/pAp-PDE_c-di-AMP_PDE"/>
</dbReference>
<dbReference type="InterPro" id="IPR001667">
    <property type="entry name" value="DDH_dom"/>
</dbReference>
<dbReference type="PANTHER" id="PTHR47618">
    <property type="entry name" value="BIFUNCTIONAL OLIGORIBONUCLEASE AND PAP PHOSPHATASE NRNA"/>
    <property type="match status" value="1"/>
</dbReference>
<dbReference type="Gene3D" id="3.90.1640.10">
    <property type="entry name" value="inorganic pyrophosphatase (n-terminal core)"/>
    <property type="match status" value="1"/>
</dbReference>
<gene>
    <name evidence="2" type="ORF">AB2Z07_03880</name>
    <name evidence="3" type="ORF">SAMN05660830_02405</name>
</gene>
<evidence type="ECO:0000259" key="1">
    <source>
        <dbReference type="Pfam" id="PF01368"/>
    </source>
</evidence>
<accession>A0A8G2CAX2</accession>
<keyword evidence="5" id="KW-1185">Reference proteome</keyword>
<evidence type="ECO:0000313" key="5">
    <source>
        <dbReference type="Proteomes" id="UP001568358"/>
    </source>
</evidence>
<dbReference type="EMBL" id="JBFSOO010000002">
    <property type="protein sequence ID" value="MEZ6852676.1"/>
    <property type="molecule type" value="Genomic_DNA"/>
</dbReference>
<dbReference type="InterPro" id="IPR038763">
    <property type="entry name" value="DHH_sf"/>
</dbReference>
<dbReference type="EC" id="3.1.3.7" evidence="2"/>
<dbReference type="GO" id="GO:0008441">
    <property type="term" value="F:3'(2'),5'-bisphosphate nucleotidase activity"/>
    <property type="evidence" value="ECO:0007669"/>
    <property type="project" value="UniProtKB-EC"/>
</dbReference>
<proteinExistence type="predicted"/>
<protein>
    <submittedName>
        <fullName evidence="2">Bifunctional oligoribonuclease/PAP phosphatase NrnA</fullName>
        <ecNumber evidence="2">3.1.3.7</ecNumber>
    </submittedName>
    <submittedName>
        <fullName evidence="3">DHH family protein</fullName>
    </submittedName>
</protein>
<comment type="caution">
    <text evidence="3">The sequence shown here is derived from an EMBL/GenBank/DDBJ whole genome shotgun (WGS) entry which is preliminary data.</text>
</comment>
<organism evidence="3 4">
    <name type="scientific">Halodesulfovibrio aestuarii</name>
    <dbReference type="NCBI Taxonomy" id="126333"/>
    <lineage>
        <taxon>Bacteria</taxon>
        <taxon>Pseudomonadati</taxon>
        <taxon>Thermodesulfobacteriota</taxon>
        <taxon>Desulfovibrionia</taxon>
        <taxon>Desulfovibrionales</taxon>
        <taxon>Desulfovibrionaceae</taxon>
        <taxon>Halodesulfovibrio</taxon>
    </lineage>
</organism>
<reference evidence="3 4" key="1">
    <citation type="submission" date="2016-11" db="EMBL/GenBank/DDBJ databases">
        <authorList>
            <person name="Varghese N."/>
            <person name="Submissions S."/>
        </authorList>
    </citation>
    <scope>NUCLEOTIDE SEQUENCE [LARGE SCALE GENOMIC DNA]</scope>
    <source>
        <strain evidence="3 4">DSM 17919</strain>
    </source>
</reference>
<reference evidence="2 5" key="2">
    <citation type="submission" date="2024-07" db="EMBL/GenBank/DDBJ databases">
        <title>Active virus-host system and metabolic interactions in a Lokiarchaeon culture.</title>
        <authorList>
            <person name="Ponce Toledo R.I."/>
            <person name="Rodrigues Oliveira T."/>
            <person name="Schleper C."/>
        </authorList>
    </citation>
    <scope>NUCLEOTIDE SEQUENCE [LARGE SCALE GENOMIC DNA]</scope>
    <source>
        <strain evidence="2 5">B35</strain>
    </source>
</reference>
<dbReference type="SUPFAM" id="SSF64182">
    <property type="entry name" value="DHH phosphoesterases"/>
    <property type="match status" value="1"/>
</dbReference>
<feature type="domain" description="DDH" evidence="1">
    <location>
        <begin position="28"/>
        <end position="164"/>
    </location>
</feature>
<dbReference type="Proteomes" id="UP000184001">
    <property type="component" value="Unassembled WGS sequence"/>
</dbReference>
<dbReference type="PANTHER" id="PTHR47618:SF1">
    <property type="entry name" value="BIFUNCTIONAL OLIGORIBONUCLEASE AND PAP PHOSPHATASE NRNA"/>
    <property type="match status" value="1"/>
</dbReference>
<dbReference type="Pfam" id="PF01368">
    <property type="entry name" value="DHH"/>
    <property type="match status" value="1"/>
</dbReference>
<keyword evidence="2" id="KW-0378">Hydrolase</keyword>